<comment type="caution">
    <text evidence="3">The sequence shown here is derived from an EMBL/GenBank/DDBJ whole genome shotgun (WGS) entry which is preliminary data.</text>
</comment>
<dbReference type="STRING" id="1218598.LEP1GSC060_2755"/>
<dbReference type="InterPro" id="IPR058514">
    <property type="entry name" value="DUF8201"/>
</dbReference>
<proteinExistence type="predicted"/>
<feature type="transmembrane region" description="Helical" evidence="1">
    <location>
        <begin position="182"/>
        <end position="200"/>
    </location>
</feature>
<evidence type="ECO:0000259" key="2">
    <source>
        <dbReference type="Pfam" id="PF26626"/>
    </source>
</evidence>
<evidence type="ECO:0000313" key="4">
    <source>
        <dbReference type="Proteomes" id="UP000012313"/>
    </source>
</evidence>
<name>N1WC46_9LEPT</name>
<accession>N1WC46</accession>
<dbReference type="Pfam" id="PF26626">
    <property type="entry name" value="DUF8201"/>
    <property type="match status" value="1"/>
</dbReference>
<protein>
    <recommendedName>
        <fullName evidence="2">DUF8201 domain-containing protein</fullName>
    </recommendedName>
</protein>
<gene>
    <name evidence="3" type="ORF">LEP1GSC060_2755</name>
</gene>
<sequence>MIQFRFEKDKLFLITSVISLILLPWLIRNIILSGYLIYPFPAIDLFNFDWKVPLGNVISEKLAITGWARNPGEGYVEASGMKFWEWFPIWWKNKSVLIQLFLIVSLLFPALAFIFSLLKKIKINFQTFIILSTSSVGVIFWIFLAPDLRFGKAFLGVAAISPLFYLNFRIKLHSINILKIKNLSKIILAFCLIIILVSLLNRRTYSRFKRFIAENSVLLVHPRKIETPPNLDFKTIKVNDLEVFIPEAGDQCFDYKIPCMPYKNETLTLRGKTLQSGFKSIQNP</sequence>
<feature type="transmembrane region" description="Helical" evidence="1">
    <location>
        <begin position="125"/>
        <end position="144"/>
    </location>
</feature>
<dbReference type="Proteomes" id="UP000012313">
    <property type="component" value="Unassembled WGS sequence"/>
</dbReference>
<feature type="domain" description="DUF8201" evidence="2">
    <location>
        <begin position="4"/>
        <end position="155"/>
    </location>
</feature>
<dbReference type="InterPro" id="IPR058065">
    <property type="entry name" value="LIC_10190-like"/>
</dbReference>
<keyword evidence="1" id="KW-0812">Transmembrane</keyword>
<evidence type="ECO:0000313" key="3">
    <source>
        <dbReference type="EMBL" id="EMY77846.1"/>
    </source>
</evidence>
<organism evidence="3 4">
    <name type="scientific">Leptospira weilii serovar Ranarum str. ICFT</name>
    <dbReference type="NCBI Taxonomy" id="1218598"/>
    <lineage>
        <taxon>Bacteria</taxon>
        <taxon>Pseudomonadati</taxon>
        <taxon>Spirochaetota</taxon>
        <taxon>Spirochaetia</taxon>
        <taxon>Leptospirales</taxon>
        <taxon>Leptospiraceae</taxon>
        <taxon>Leptospira</taxon>
    </lineage>
</organism>
<evidence type="ECO:0000256" key="1">
    <source>
        <dbReference type="SAM" id="Phobius"/>
    </source>
</evidence>
<dbReference type="NCBIfam" id="NF047510">
    <property type="entry name" value="LIC_10190_fam"/>
    <property type="match status" value="1"/>
</dbReference>
<feature type="transmembrane region" description="Helical" evidence="1">
    <location>
        <begin position="12"/>
        <end position="38"/>
    </location>
</feature>
<dbReference type="AlphaFoldDB" id="N1WC46"/>
<reference evidence="3" key="1">
    <citation type="submission" date="2013-03" db="EMBL/GenBank/DDBJ databases">
        <authorList>
            <person name="Harkins D.M."/>
            <person name="Durkin A.S."/>
            <person name="Brinkac L.M."/>
            <person name="Haft D.H."/>
            <person name="Selengut J.D."/>
            <person name="Sanka R."/>
            <person name="DePew J."/>
            <person name="Purushe J."/>
            <person name="Hartskeerl R.A."/>
            <person name="Ahmed A."/>
            <person name="van der Linden H."/>
            <person name="Goris M.G.A."/>
            <person name="Vinetz J.M."/>
            <person name="Sutton G.G."/>
            <person name="Nierman W.C."/>
            <person name="Fouts D.E."/>
        </authorList>
    </citation>
    <scope>NUCLEOTIDE SEQUENCE [LARGE SCALE GENOMIC DNA]</scope>
    <source>
        <strain evidence="3">ICFT</strain>
    </source>
</reference>
<dbReference type="EMBL" id="AOHC02000029">
    <property type="protein sequence ID" value="EMY77846.1"/>
    <property type="molecule type" value="Genomic_DNA"/>
</dbReference>
<keyword evidence="4" id="KW-1185">Reference proteome</keyword>
<feature type="transmembrane region" description="Helical" evidence="1">
    <location>
        <begin position="96"/>
        <end position="118"/>
    </location>
</feature>
<keyword evidence="1" id="KW-0472">Membrane</keyword>
<keyword evidence="1" id="KW-1133">Transmembrane helix</keyword>